<keyword evidence="5 7" id="KW-1133">Transmembrane helix</keyword>
<keyword evidence="3" id="KW-1003">Cell membrane</keyword>
<name>A0ABV0EES6_9BURK</name>
<feature type="transmembrane region" description="Helical" evidence="7">
    <location>
        <begin position="238"/>
        <end position="256"/>
    </location>
</feature>
<evidence type="ECO:0000256" key="3">
    <source>
        <dbReference type="ARBA" id="ARBA00022475"/>
    </source>
</evidence>
<evidence type="ECO:0000313" key="8">
    <source>
        <dbReference type="EMBL" id="MEO1767074.1"/>
    </source>
</evidence>
<feature type="transmembrane region" description="Helical" evidence="7">
    <location>
        <begin position="92"/>
        <end position="114"/>
    </location>
</feature>
<keyword evidence="4 7" id="KW-0812">Transmembrane</keyword>
<evidence type="ECO:0000256" key="6">
    <source>
        <dbReference type="ARBA" id="ARBA00023136"/>
    </source>
</evidence>
<evidence type="ECO:0000256" key="1">
    <source>
        <dbReference type="ARBA" id="ARBA00004141"/>
    </source>
</evidence>
<feature type="transmembrane region" description="Helical" evidence="7">
    <location>
        <begin position="154"/>
        <end position="172"/>
    </location>
</feature>
<dbReference type="PANTHER" id="PTHR36838:SF1">
    <property type="entry name" value="SLR1864 PROTEIN"/>
    <property type="match status" value="1"/>
</dbReference>
<protein>
    <submittedName>
        <fullName evidence="8">AEC family transporter</fullName>
    </submittedName>
</protein>
<feature type="transmembrane region" description="Helical" evidence="7">
    <location>
        <begin position="178"/>
        <end position="197"/>
    </location>
</feature>
<sequence length="292" mass="31037">MLALRIFSIVFPVFAVIGLGWWYGRVKRPDIQVTNQISMDVLVPALVFAALASKSFDFAHYWPLAVGGVAVILGSGLLAWPVARLMGVDGKTFVPPMMFNNSGNMGIPLLVLAFGEQALGAAIVLFLVEMILHFSLGPYLLAHRLHPLALLKTPVMAATVLGVAVSFSGAAVPVPLYTAIKMVGDASIPMLLFALGVRLNQVSFRDWRLGAVSGIVAPATGVLMVGLVAPLLPLTPQQQSMLLVFGALPPAVLNYLMAEQYRQEPEKVASIVLLGNLASLAVMPVVLAFALS</sequence>
<dbReference type="PANTHER" id="PTHR36838">
    <property type="entry name" value="AUXIN EFFLUX CARRIER FAMILY PROTEIN"/>
    <property type="match status" value="1"/>
</dbReference>
<organism evidence="8 9">
    <name type="scientific">Thiobacter aerophilum</name>
    <dbReference type="NCBI Taxonomy" id="3121275"/>
    <lineage>
        <taxon>Bacteria</taxon>
        <taxon>Pseudomonadati</taxon>
        <taxon>Pseudomonadota</taxon>
        <taxon>Betaproteobacteria</taxon>
        <taxon>Burkholderiales</taxon>
        <taxon>Thiobacteraceae</taxon>
        <taxon>Thiobacter</taxon>
    </lineage>
</organism>
<dbReference type="Pfam" id="PF03547">
    <property type="entry name" value="Mem_trans"/>
    <property type="match status" value="2"/>
</dbReference>
<evidence type="ECO:0000256" key="7">
    <source>
        <dbReference type="SAM" id="Phobius"/>
    </source>
</evidence>
<comment type="caution">
    <text evidence="8">The sequence shown here is derived from an EMBL/GenBank/DDBJ whole genome shotgun (WGS) entry which is preliminary data.</text>
</comment>
<evidence type="ECO:0000313" key="9">
    <source>
        <dbReference type="Proteomes" id="UP001482231"/>
    </source>
</evidence>
<feature type="transmembrane region" description="Helical" evidence="7">
    <location>
        <begin position="59"/>
        <end position="80"/>
    </location>
</feature>
<proteinExistence type="predicted"/>
<keyword evidence="9" id="KW-1185">Reference proteome</keyword>
<comment type="subcellular location">
    <subcellularLocation>
        <location evidence="1">Membrane</location>
        <topology evidence="1">Multi-pass membrane protein</topology>
    </subcellularLocation>
</comment>
<gene>
    <name evidence="8" type="ORF">V6E02_07605</name>
</gene>
<feature type="transmembrane region" description="Helical" evidence="7">
    <location>
        <begin position="6"/>
        <end position="24"/>
    </location>
</feature>
<reference evidence="8 9" key="1">
    <citation type="submission" date="2024-02" db="EMBL/GenBank/DDBJ databases">
        <title>New thermophilic sulfur-oxidizing bacteria from a hot springs of the Uzon caldera (Kamchatka, Russia).</title>
        <authorList>
            <person name="Dukat A.M."/>
            <person name="Elcheninov A.G."/>
            <person name="Frolov E.N."/>
        </authorList>
    </citation>
    <scope>NUCLEOTIDE SEQUENCE [LARGE SCALE GENOMIC DNA]</scope>
    <source>
        <strain evidence="8 9">AK1</strain>
    </source>
</reference>
<dbReference type="EMBL" id="JBAJEX010000005">
    <property type="protein sequence ID" value="MEO1767074.1"/>
    <property type="molecule type" value="Genomic_DNA"/>
</dbReference>
<evidence type="ECO:0000256" key="5">
    <source>
        <dbReference type="ARBA" id="ARBA00022989"/>
    </source>
</evidence>
<evidence type="ECO:0000256" key="4">
    <source>
        <dbReference type="ARBA" id="ARBA00022692"/>
    </source>
</evidence>
<feature type="transmembrane region" description="Helical" evidence="7">
    <location>
        <begin position="209"/>
        <end position="232"/>
    </location>
</feature>
<dbReference type="InterPro" id="IPR004776">
    <property type="entry name" value="Mem_transp_PIN-like"/>
</dbReference>
<feature type="transmembrane region" description="Helical" evidence="7">
    <location>
        <begin position="268"/>
        <end position="291"/>
    </location>
</feature>
<feature type="transmembrane region" description="Helical" evidence="7">
    <location>
        <begin position="120"/>
        <end position="142"/>
    </location>
</feature>
<keyword evidence="6 7" id="KW-0472">Membrane</keyword>
<dbReference type="RefSeq" id="WP_347308184.1">
    <property type="nucleotide sequence ID" value="NZ_JBAJEX010000005.1"/>
</dbReference>
<accession>A0ABV0EES6</accession>
<dbReference type="Proteomes" id="UP001482231">
    <property type="component" value="Unassembled WGS sequence"/>
</dbReference>
<evidence type="ECO:0000256" key="2">
    <source>
        <dbReference type="ARBA" id="ARBA00022448"/>
    </source>
</evidence>
<keyword evidence="2" id="KW-0813">Transport</keyword>